<proteinExistence type="predicted"/>
<accession>A0A501Q7B0</accession>
<feature type="transmembrane region" description="Helical" evidence="1">
    <location>
        <begin position="20"/>
        <end position="40"/>
    </location>
</feature>
<keyword evidence="1" id="KW-0472">Membrane</keyword>
<name>A0A501Q7B0_9FLAO</name>
<comment type="caution">
    <text evidence="2">The sequence shown here is derived from an EMBL/GenBank/DDBJ whole genome shotgun (WGS) entry which is preliminary data.</text>
</comment>
<dbReference type="EMBL" id="VFJE01000054">
    <property type="protein sequence ID" value="TPD68202.1"/>
    <property type="molecule type" value="Genomic_DNA"/>
</dbReference>
<evidence type="ECO:0000313" key="3">
    <source>
        <dbReference type="Proteomes" id="UP000319175"/>
    </source>
</evidence>
<keyword evidence="3" id="KW-1185">Reference proteome</keyword>
<dbReference type="Proteomes" id="UP000319175">
    <property type="component" value="Unassembled WGS sequence"/>
</dbReference>
<evidence type="ECO:0000256" key="1">
    <source>
        <dbReference type="SAM" id="Phobius"/>
    </source>
</evidence>
<organism evidence="2 3">
    <name type="scientific">Flavobacterium microcysteis</name>
    <dbReference type="NCBI Taxonomy" id="2596891"/>
    <lineage>
        <taxon>Bacteria</taxon>
        <taxon>Pseudomonadati</taxon>
        <taxon>Bacteroidota</taxon>
        <taxon>Flavobacteriia</taxon>
        <taxon>Flavobacteriales</taxon>
        <taxon>Flavobacteriaceae</taxon>
        <taxon>Flavobacterium</taxon>
    </lineage>
</organism>
<sequence>MNGSKYRTNKDQKSLLGRFLLILGMLFFLMYFVMGMAIIFWKDLPIEMPKPYRIAFGLLLIVYSFFRFIRFIKKDQQ</sequence>
<dbReference type="AlphaFoldDB" id="A0A501Q7B0"/>
<reference evidence="2 3" key="2">
    <citation type="submission" date="2019-06" db="EMBL/GenBank/DDBJ databases">
        <authorList>
            <person name="Seo Y."/>
        </authorList>
    </citation>
    <scope>NUCLEOTIDE SEQUENCE [LARGE SCALE GENOMIC DNA]</scope>
    <source>
        <strain evidence="2 3">MaA-Y11</strain>
    </source>
</reference>
<evidence type="ECO:0000313" key="2">
    <source>
        <dbReference type="EMBL" id="TPD68202.1"/>
    </source>
</evidence>
<gene>
    <name evidence="2" type="ORF">FJA49_09035</name>
</gene>
<keyword evidence="1" id="KW-1133">Transmembrane helix</keyword>
<protein>
    <submittedName>
        <fullName evidence="2">Uncharacterized protein</fullName>
    </submittedName>
</protein>
<reference evidence="2 3" key="1">
    <citation type="submission" date="2019-06" db="EMBL/GenBank/DDBJ databases">
        <title>Flavobacterium sp. MaA-Y11 from geoumgang.</title>
        <authorList>
            <person name="Jeong S."/>
        </authorList>
    </citation>
    <scope>NUCLEOTIDE SEQUENCE [LARGE SCALE GENOMIC DNA]</scope>
    <source>
        <strain evidence="2 3">MaA-Y11</strain>
    </source>
</reference>
<keyword evidence="1" id="KW-0812">Transmembrane</keyword>
<feature type="transmembrane region" description="Helical" evidence="1">
    <location>
        <begin position="52"/>
        <end position="69"/>
    </location>
</feature>